<evidence type="ECO:0000256" key="10">
    <source>
        <dbReference type="ARBA" id="ARBA00054632"/>
    </source>
</evidence>
<dbReference type="FunFam" id="1.20.1250.20:FF:000003">
    <property type="entry name" value="Solute carrier family 17 member 3"/>
    <property type="match status" value="1"/>
</dbReference>
<feature type="transmembrane region" description="Helical" evidence="12">
    <location>
        <begin position="360"/>
        <end position="382"/>
    </location>
</feature>
<feature type="transmembrane region" description="Helical" evidence="12">
    <location>
        <begin position="394"/>
        <end position="418"/>
    </location>
</feature>
<dbReference type="FunFam" id="1.20.1250.20:FF:000144">
    <property type="entry name" value="Picot, isoform B"/>
    <property type="match status" value="1"/>
</dbReference>
<sequence length="479" mass="52663">MGFFPKLCSVKSDRGKKEVDIGPLIGVRHVQVFLYFLLLTYTYCMRTVLSVAIVAMNNNSTTTNTDIETFHWTNQSIVLSAFFYGYILLQVPVAQLGKKYGPKWMLVVCTTVDSTSFLLIPTMASYFGSIGVIVCRVFQGLAQGGIAPLVHTLLGCWAPAAERSVLGTVTYAGAICGNILSLPITGVICSSWAGWPAAFYLFGALGLKWVILWMIFGSNSPSEYKTISEEEKSYIQTSLGQRENKKYKTPWKKILTSPPFWAVTLAFAGANWGSSVLLTQTPTYLSKVLNYDIRTNSLFSAAPYVAMGLSSVVFSSVCDWIINRNIVGRGTARKIFNSIGMLLPALSLSILGFVSKEHAGLSVALLIFNGGITAGGLCGFQVNHVDLSPNHSGILMGITNSSTSVFSIIPQLLVQFMVTGDMTDQSEWRIVFLISAGVYFVTDIFFIMFASGEVQEWNECEEIREDAENPEKQKEYTKE</sequence>
<evidence type="ECO:0000256" key="2">
    <source>
        <dbReference type="ARBA" id="ARBA00008586"/>
    </source>
</evidence>
<feature type="transmembrane region" description="Helical" evidence="12">
    <location>
        <begin position="301"/>
        <end position="323"/>
    </location>
</feature>
<protein>
    <recommendedName>
        <fullName evidence="11">Putative inorganic phosphate cotransporter</fullName>
    </recommendedName>
</protein>
<dbReference type="OrthoDB" id="2985014at2759"/>
<keyword evidence="5" id="KW-0769">Symport</keyword>
<keyword evidence="8 12" id="KW-0472">Membrane</keyword>
<comment type="function">
    <text evidence="10">May be an inorganic phosphate cotransporter.</text>
</comment>
<feature type="transmembrane region" description="Helical" evidence="12">
    <location>
        <begin position="199"/>
        <end position="216"/>
    </location>
</feature>
<organism evidence="13 14">
    <name type="scientific">Psylliodes chrysocephalus</name>
    <dbReference type="NCBI Taxonomy" id="3402493"/>
    <lineage>
        <taxon>Eukaryota</taxon>
        <taxon>Metazoa</taxon>
        <taxon>Ecdysozoa</taxon>
        <taxon>Arthropoda</taxon>
        <taxon>Hexapoda</taxon>
        <taxon>Insecta</taxon>
        <taxon>Pterygota</taxon>
        <taxon>Neoptera</taxon>
        <taxon>Endopterygota</taxon>
        <taxon>Coleoptera</taxon>
        <taxon>Polyphaga</taxon>
        <taxon>Cucujiformia</taxon>
        <taxon>Chrysomeloidea</taxon>
        <taxon>Chrysomelidae</taxon>
        <taxon>Galerucinae</taxon>
        <taxon>Alticini</taxon>
        <taxon>Psylliodes</taxon>
    </lineage>
</organism>
<dbReference type="InterPro" id="IPR036259">
    <property type="entry name" value="MFS_trans_sf"/>
</dbReference>
<feature type="transmembrane region" description="Helical" evidence="12">
    <location>
        <begin position="169"/>
        <end position="193"/>
    </location>
</feature>
<keyword evidence="9" id="KW-0406">Ion transport</keyword>
<dbReference type="Pfam" id="PF07690">
    <property type="entry name" value="MFS_1"/>
    <property type="match status" value="1"/>
</dbReference>
<evidence type="ECO:0000256" key="12">
    <source>
        <dbReference type="SAM" id="Phobius"/>
    </source>
</evidence>
<keyword evidence="6 12" id="KW-1133">Transmembrane helix</keyword>
<reference evidence="13" key="1">
    <citation type="submission" date="2022-01" db="EMBL/GenBank/DDBJ databases">
        <authorList>
            <person name="King R."/>
        </authorList>
    </citation>
    <scope>NUCLEOTIDE SEQUENCE</scope>
</reference>
<comment type="similarity">
    <text evidence="2">Belongs to the major facilitator superfamily. Sodium/anion cotransporter family.</text>
</comment>
<dbReference type="AlphaFoldDB" id="A0A9P0G8J5"/>
<evidence type="ECO:0000256" key="4">
    <source>
        <dbReference type="ARBA" id="ARBA00022692"/>
    </source>
</evidence>
<dbReference type="EMBL" id="OV651822">
    <property type="protein sequence ID" value="CAH1100627.1"/>
    <property type="molecule type" value="Genomic_DNA"/>
</dbReference>
<feature type="transmembrane region" description="Helical" evidence="12">
    <location>
        <begin position="32"/>
        <end position="56"/>
    </location>
</feature>
<evidence type="ECO:0000256" key="1">
    <source>
        <dbReference type="ARBA" id="ARBA00004141"/>
    </source>
</evidence>
<feature type="transmembrane region" description="Helical" evidence="12">
    <location>
        <begin position="260"/>
        <end position="281"/>
    </location>
</feature>
<feature type="transmembrane region" description="Helical" evidence="12">
    <location>
        <begin position="430"/>
        <end position="449"/>
    </location>
</feature>
<proteinExistence type="inferred from homology"/>
<comment type="subcellular location">
    <subcellularLocation>
        <location evidence="1">Membrane</location>
        <topology evidence="1">Multi-pass membrane protein</topology>
    </subcellularLocation>
</comment>
<evidence type="ECO:0000256" key="11">
    <source>
        <dbReference type="ARBA" id="ARBA00068450"/>
    </source>
</evidence>
<evidence type="ECO:0000256" key="3">
    <source>
        <dbReference type="ARBA" id="ARBA00022448"/>
    </source>
</evidence>
<evidence type="ECO:0000256" key="7">
    <source>
        <dbReference type="ARBA" id="ARBA00023053"/>
    </source>
</evidence>
<keyword evidence="3" id="KW-0813">Transport</keyword>
<dbReference type="GO" id="GO:0015293">
    <property type="term" value="F:symporter activity"/>
    <property type="evidence" value="ECO:0007669"/>
    <property type="project" value="UniProtKB-KW"/>
</dbReference>
<dbReference type="Proteomes" id="UP001153636">
    <property type="component" value="Chromosome 10"/>
</dbReference>
<evidence type="ECO:0000313" key="14">
    <source>
        <dbReference type="Proteomes" id="UP001153636"/>
    </source>
</evidence>
<evidence type="ECO:0000256" key="9">
    <source>
        <dbReference type="ARBA" id="ARBA00023201"/>
    </source>
</evidence>
<dbReference type="PANTHER" id="PTHR11662:SF280">
    <property type="entry name" value="FI21844P1-RELATED"/>
    <property type="match status" value="1"/>
</dbReference>
<evidence type="ECO:0000313" key="13">
    <source>
        <dbReference type="EMBL" id="CAH1100627.1"/>
    </source>
</evidence>
<evidence type="ECO:0000256" key="8">
    <source>
        <dbReference type="ARBA" id="ARBA00023136"/>
    </source>
</evidence>
<dbReference type="GO" id="GO:0006814">
    <property type="term" value="P:sodium ion transport"/>
    <property type="evidence" value="ECO:0007669"/>
    <property type="project" value="UniProtKB-KW"/>
</dbReference>
<dbReference type="GO" id="GO:0006820">
    <property type="term" value="P:monoatomic anion transport"/>
    <property type="evidence" value="ECO:0007669"/>
    <property type="project" value="TreeGrafter"/>
</dbReference>
<evidence type="ECO:0000256" key="6">
    <source>
        <dbReference type="ARBA" id="ARBA00022989"/>
    </source>
</evidence>
<dbReference type="InterPro" id="IPR050382">
    <property type="entry name" value="MFS_Na/Anion_cotransporter"/>
</dbReference>
<dbReference type="InterPro" id="IPR011701">
    <property type="entry name" value="MFS"/>
</dbReference>
<dbReference type="Gene3D" id="1.20.1250.20">
    <property type="entry name" value="MFS general substrate transporter like domains"/>
    <property type="match status" value="2"/>
</dbReference>
<dbReference type="SUPFAM" id="SSF103473">
    <property type="entry name" value="MFS general substrate transporter"/>
    <property type="match status" value="1"/>
</dbReference>
<name>A0A9P0G8J5_9CUCU</name>
<keyword evidence="4 12" id="KW-0812">Transmembrane</keyword>
<keyword evidence="7" id="KW-0915">Sodium</keyword>
<gene>
    <name evidence="13" type="ORF">PSYICH_LOCUS1505</name>
</gene>
<feature type="transmembrane region" description="Helical" evidence="12">
    <location>
        <begin position="335"/>
        <end position="354"/>
    </location>
</feature>
<dbReference type="GO" id="GO:0016020">
    <property type="term" value="C:membrane"/>
    <property type="evidence" value="ECO:0007669"/>
    <property type="project" value="UniProtKB-SubCell"/>
</dbReference>
<accession>A0A9P0G8J5</accession>
<feature type="transmembrane region" description="Helical" evidence="12">
    <location>
        <begin position="76"/>
        <end position="97"/>
    </location>
</feature>
<evidence type="ECO:0000256" key="5">
    <source>
        <dbReference type="ARBA" id="ARBA00022847"/>
    </source>
</evidence>
<keyword evidence="9" id="KW-0739">Sodium transport</keyword>
<dbReference type="PANTHER" id="PTHR11662">
    <property type="entry name" value="SOLUTE CARRIER FAMILY 17"/>
    <property type="match status" value="1"/>
</dbReference>
<keyword evidence="14" id="KW-1185">Reference proteome</keyword>